<dbReference type="RefSeq" id="WP_208500028.1">
    <property type="nucleotide sequence ID" value="NZ_JAGFOA010000001.1"/>
</dbReference>
<dbReference type="PANTHER" id="PTHR48098">
    <property type="entry name" value="ENTEROCHELIN ESTERASE-RELATED"/>
    <property type="match status" value="1"/>
</dbReference>
<accession>A0A939TUS0</accession>
<sequence>MANYPSATRHRVTRGVGAALALTLSAAGLAAVAVPAAAATGSADSDPWESQRGIYHYFTVPKTSVPSGACGNSTGAGAELAGNIGPSGTWAAVGLDANGSNCVANIGPMEPGLYYYEYVATKADRSKVTFRHPDATTQIASHPDWNTLFVPGPEVEWMDDVETGGGTVSALEYGGDEPAMVWTPPGYTTKTAKAHPVLYLLGDEGQSVSEWLELGRAAQILDNLSLEGDLASMVVVMADLEGDGSRAELMDDLIPAVKQGYNVSRKVKETGIAGIGEGAAQAISLALDEPGVFGSVGSLSGALPAGTEVTAAEARKVNAKTDLMRFYVGNTLDPAYNTTYEAMQTLAQAGVRIEFDGVHPETGGVWDTWRENLRDFASRAFQPHVEDRGMSEGHRELTQPYTAPSVGSITTPHIDDNGMVTFETGTQWANAKDVVLWGNWAPNGQWFRIPLAKQGDRWRATIGPIDGYYYWRYEVDGVAFHDPADTKNTENIESQLFVPGGVRTPLLADLPAEKTGDLATLSYSGAFGASKLKVWTPADYDENRAEPYPVLYLYHGFGQNYASWTEVGRAAQVLDNLYERGELEPMVVVMPGYPGAPSDMWNDLSGSVMPLVDGQYNVSDEPAERALAGLSWGGYLTHNTMVNHPGEFAYFGMFSPPFARAAVNPSTPAGQTAIASTELVDLFAGDVDTGAVNAINSMESNLTTAGIPVVKTVIPGPHGFDVWWQGLSDFLPRIFK</sequence>
<organism evidence="3 4">
    <name type="scientific">Microbacterium stercoris</name>
    <dbReference type="NCBI Taxonomy" id="2820289"/>
    <lineage>
        <taxon>Bacteria</taxon>
        <taxon>Bacillati</taxon>
        <taxon>Actinomycetota</taxon>
        <taxon>Actinomycetes</taxon>
        <taxon>Micrococcales</taxon>
        <taxon>Microbacteriaceae</taxon>
        <taxon>Microbacterium</taxon>
    </lineage>
</organism>
<dbReference type="GO" id="GO:0016747">
    <property type="term" value="F:acyltransferase activity, transferring groups other than amino-acyl groups"/>
    <property type="evidence" value="ECO:0007669"/>
    <property type="project" value="TreeGrafter"/>
</dbReference>
<comment type="caution">
    <text evidence="3">The sequence shown here is derived from an EMBL/GenBank/DDBJ whole genome shotgun (WGS) entry which is preliminary data.</text>
</comment>
<dbReference type="InterPro" id="IPR029058">
    <property type="entry name" value="AB_hydrolase_fold"/>
</dbReference>
<dbReference type="InterPro" id="IPR014756">
    <property type="entry name" value="Ig_E-set"/>
</dbReference>
<dbReference type="InterPro" id="IPR050583">
    <property type="entry name" value="Mycobacterial_A85_antigen"/>
</dbReference>
<dbReference type="EMBL" id="JAGFOA010000005">
    <property type="protein sequence ID" value="MBO3664334.1"/>
    <property type="molecule type" value="Genomic_DNA"/>
</dbReference>
<dbReference type="Proteomes" id="UP000680132">
    <property type="component" value="Unassembled WGS sequence"/>
</dbReference>
<evidence type="ECO:0000256" key="1">
    <source>
        <dbReference type="SAM" id="SignalP"/>
    </source>
</evidence>
<dbReference type="InterPro" id="IPR000801">
    <property type="entry name" value="Esterase-like"/>
</dbReference>
<dbReference type="PANTHER" id="PTHR48098:SF1">
    <property type="entry name" value="DIACYLGLYCEROL ACYLTRANSFERASE_MYCOLYLTRANSFERASE AG85A"/>
    <property type="match status" value="1"/>
</dbReference>
<keyword evidence="4" id="KW-1185">Reference proteome</keyword>
<name>A0A939TUS0_9MICO</name>
<protein>
    <submittedName>
        <fullName evidence="3">Esterase</fullName>
    </submittedName>
</protein>
<dbReference type="EMBL" id="JAGFOA010000001">
    <property type="protein sequence ID" value="MBO3662342.1"/>
    <property type="molecule type" value="Genomic_DNA"/>
</dbReference>
<feature type="signal peptide" evidence="1">
    <location>
        <begin position="1"/>
        <end position="30"/>
    </location>
</feature>
<dbReference type="AlphaFoldDB" id="A0A939TUS0"/>
<gene>
    <name evidence="2" type="ORF">J5V96_02320</name>
    <name evidence="3" type="ORF">J5V96_12565</name>
</gene>
<proteinExistence type="predicted"/>
<feature type="chain" id="PRO_5038277389" evidence="1">
    <location>
        <begin position="31"/>
        <end position="736"/>
    </location>
</feature>
<dbReference type="Pfam" id="PF00756">
    <property type="entry name" value="Esterase"/>
    <property type="match status" value="2"/>
</dbReference>
<dbReference type="Gene3D" id="3.40.50.1820">
    <property type="entry name" value="alpha/beta hydrolase"/>
    <property type="match status" value="2"/>
</dbReference>
<reference evidence="3" key="1">
    <citation type="submission" date="2021-03" db="EMBL/GenBank/DDBJ databases">
        <title>Microbacterium sp. nov., a novel actinobacterium isolated from cow dung.</title>
        <authorList>
            <person name="Zhang L."/>
        </authorList>
    </citation>
    <scope>NUCLEOTIDE SEQUENCE</scope>
    <source>
        <strain evidence="3">NEAU-LLB</strain>
    </source>
</reference>
<evidence type="ECO:0000313" key="4">
    <source>
        <dbReference type="Proteomes" id="UP000680132"/>
    </source>
</evidence>
<dbReference type="SUPFAM" id="SSF81296">
    <property type="entry name" value="E set domains"/>
    <property type="match status" value="1"/>
</dbReference>
<evidence type="ECO:0000313" key="2">
    <source>
        <dbReference type="EMBL" id="MBO3662342.1"/>
    </source>
</evidence>
<evidence type="ECO:0000313" key="3">
    <source>
        <dbReference type="EMBL" id="MBO3664334.1"/>
    </source>
</evidence>
<dbReference type="SUPFAM" id="SSF53474">
    <property type="entry name" value="alpha/beta-Hydrolases"/>
    <property type="match status" value="2"/>
</dbReference>
<keyword evidence="1" id="KW-0732">Signal</keyword>